<dbReference type="SUPFAM" id="SSF49464">
    <property type="entry name" value="Carboxypeptidase regulatory domain-like"/>
    <property type="match status" value="1"/>
</dbReference>
<feature type="chain" id="PRO_5011963978" evidence="2">
    <location>
        <begin position="27"/>
        <end position="873"/>
    </location>
</feature>
<dbReference type="Proteomes" id="UP000192472">
    <property type="component" value="Unassembled WGS sequence"/>
</dbReference>
<organism evidence="3 4">
    <name type="scientific">Reichenbachiella faecimaris</name>
    <dbReference type="NCBI Taxonomy" id="692418"/>
    <lineage>
        <taxon>Bacteria</taxon>
        <taxon>Pseudomonadati</taxon>
        <taxon>Bacteroidota</taxon>
        <taxon>Cytophagia</taxon>
        <taxon>Cytophagales</taxon>
        <taxon>Reichenbachiellaceae</taxon>
        <taxon>Reichenbachiella</taxon>
    </lineage>
</organism>
<evidence type="ECO:0000313" key="3">
    <source>
        <dbReference type="EMBL" id="SMD33097.1"/>
    </source>
</evidence>
<dbReference type="STRING" id="692418.SAMN04488029_1462"/>
<keyword evidence="4" id="KW-1185">Reference proteome</keyword>
<keyword evidence="2" id="KW-0732">Signal</keyword>
<feature type="signal peptide" evidence="2">
    <location>
        <begin position="1"/>
        <end position="26"/>
    </location>
</feature>
<dbReference type="Gene3D" id="2.60.40.1120">
    <property type="entry name" value="Carboxypeptidase-like, regulatory domain"/>
    <property type="match status" value="1"/>
</dbReference>
<dbReference type="Pfam" id="PF13715">
    <property type="entry name" value="CarbopepD_reg_2"/>
    <property type="match status" value="1"/>
</dbReference>
<proteinExistence type="predicted"/>
<keyword evidence="1" id="KW-0175">Coiled coil</keyword>
<dbReference type="EMBL" id="FWYF01000001">
    <property type="protein sequence ID" value="SMD33097.1"/>
    <property type="molecule type" value="Genomic_DNA"/>
</dbReference>
<dbReference type="OrthoDB" id="983143at2"/>
<evidence type="ECO:0000256" key="1">
    <source>
        <dbReference type="SAM" id="Coils"/>
    </source>
</evidence>
<sequence>MLSFFAFRKFSFFCTLLLVSVFNSFSQGIKGTIKSSDGEPLPYATIYVRNIETGSTSNAEGYFEYPLPAGKYDLVFQYMGYKSVVKFVEVVGGFSEVHVKLEPQTIVLRDVEIIAGKEDPAYTIMRKAIAKAKFHQNQLDSYQAEVYIKGSGRLIDSPFFLRKQMAKEGVDSTTAFVTESISRVKFTRPNTYEEEVLSIRSNGDDNNTSPMEYLKGSFYEPKLANAISPLSPKAFGYYKFEYLGTYRDQAYDYSKIRVIPRSKGDDVFEGEISIVEDYWSIHSLNLSTSYLGIQFLIHQIYNPIEDKAWLPISHQFDIEGTFFGFEFEYNYLATAKNYKIELNKDLDIELVVVDEKVEKELAKKLETQNKNVNSEVLEKMQSGKEMTRKDLKKLMREYEKMEIERDTVPNISYVTNVTVDSLAYKKDSSFWQAVRPIPLSEYEVKGYHKMDSMAVVNKKEAEGDTIKTKQGKEGFKIYDLLLGNTYKIGDKTHLEIKSSLVSLNFNTVEGYNFFYELAYTKTFENKTWLEIAPHIRYGFSINQLQSKLKATYKFDEQNLAVEGGRYVYQINPNVPIYPIINSLTTLMLESNYMKIYQKEFVRLKYSHKISDKYRIGLSAEYANRLPLENQTSHTWFNQGDKDYTSNAPANVELGPTAFLEHQAFLTGVNLTMKPWQKYYIKNNERQSINHSSPELTVAYNSAIPVGDAQISYHKLAVDVTHALDIGIRGRLSFRVGGGGFLAKDSITFLDYKHFMGNRTPIQDIDVVKSFRLLPYYNFSTNGAYVNLLTHYQFRKFFFSRFKFARKRGVKESIFANYLGTDSAQNYTELGYSIDNIFRLFRLEGVAAFQDGEYEDWGIRIGVAAFLDEMFNFE</sequence>
<gene>
    <name evidence="3" type="ORF">SAMN04488029_1462</name>
</gene>
<dbReference type="InterPro" id="IPR008969">
    <property type="entry name" value="CarboxyPept-like_regulatory"/>
</dbReference>
<feature type="coiled-coil region" evidence="1">
    <location>
        <begin position="377"/>
        <end position="404"/>
    </location>
</feature>
<reference evidence="3 4" key="1">
    <citation type="submission" date="2017-04" db="EMBL/GenBank/DDBJ databases">
        <authorList>
            <person name="Afonso C.L."/>
            <person name="Miller P.J."/>
            <person name="Scott M.A."/>
            <person name="Spackman E."/>
            <person name="Goraichik I."/>
            <person name="Dimitrov K.M."/>
            <person name="Suarez D.L."/>
            <person name="Swayne D.E."/>
        </authorList>
    </citation>
    <scope>NUCLEOTIDE SEQUENCE [LARGE SCALE GENOMIC DNA]</scope>
    <source>
        <strain evidence="3 4">DSM 26133</strain>
    </source>
</reference>
<evidence type="ECO:0000313" key="4">
    <source>
        <dbReference type="Proteomes" id="UP000192472"/>
    </source>
</evidence>
<dbReference type="Pfam" id="PF18939">
    <property type="entry name" value="DUF5686"/>
    <property type="match status" value="1"/>
</dbReference>
<accession>A0A1W2G8U8</accession>
<dbReference type="AlphaFoldDB" id="A0A1W2G8U8"/>
<evidence type="ECO:0000256" key="2">
    <source>
        <dbReference type="SAM" id="SignalP"/>
    </source>
</evidence>
<protein>
    <submittedName>
        <fullName evidence="3">CarboxypepD_reg-like domain-containing protein</fullName>
    </submittedName>
</protein>
<name>A0A1W2G8U8_REIFA</name>
<dbReference type="RefSeq" id="WP_084371776.1">
    <property type="nucleotide sequence ID" value="NZ_FWYF01000001.1"/>
</dbReference>
<dbReference type="InterPro" id="IPR043741">
    <property type="entry name" value="DUF5686"/>
</dbReference>